<dbReference type="GO" id="GO:0090729">
    <property type="term" value="F:toxin activity"/>
    <property type="evidence" value="ECO:0007669"/>
    <property type="project" value="UniProtKB-KW"/>
</dbReference>
<keyword evidence="3" id="KW-0843">Virulence</keyword>
<dbReference type="STRING" id="268505.A0A2A9PIV2"/>
<dbReference type="Proteomes" id="UP000037136">
    <property type="component" value="Unassembled WGS sequence"/>
</dbReference>
<dbReference type="PRINTS" id="PR00771">
    <property type="entry name" value="ENTEROTOXINA"/>
</dbReference>
<dbReference type="EMBL" id="LAZP02000109">
    <property type="protein sequence ID" value="PFH60756.1"/>
    <property type="molecule type" value="Genomic_DNA"/>
</dbReference>
<comment type="caution">
    <text evidence="6">The sequence shown here is derived from an EMBL/GenBank/DDBJ whole genome shotgun (WGS) entry which is preliminary data.</text>
</comment>
<organism evidence="6 7">
    <name type="scientific">Ophiocordyceps unilateralis</name>
    <name type="common">Zombie-ant fungus</name>
    <name type="synonym">Torrubia unilateralis</name>
    <dbReference type="NCBI Taxonomy" id="268505"/>
    <lineage>
        <taxon>Eukaryota</taxon>
        <taxon>Fungi</taxon>
        <taxon>Dikarya</taxon>
        <taxon>Ascomycota</taxon>
        <taxon>Pezizomycotina</taxon>
        <taxon>Sordariomycetes</taxon>
        <taxon>Hypocreomycetidae</taxon>
        <taxon>Hypocreales</taxon>
        <taxon>Ophiocordycipitaceae</taxon>
        <taxon>Ophiocordyceps</taxon>
    </lineage>
</organism>
<dbReference type="Gene3D" id="3.90.210.10">
    <property type="entry name" value="Heat-Labile Enterotoxin, subunit A"/>
    <property type="match status" value="1"/>
</dbReference>
<reference evidence="6 7" key="2">
    <citation type="journal article" date="2017" name="Sci. Rep.">
        <title>Ant-infecting Ophiocordyceps genomes reveal a high diversity of potential behavioral manipulation genes and a possible major role for enterotoxins.</title>
        <authorList>
            <person name="de Bekker C."/>
            <person name="Ohm R.A."/>
            <person name="Evans H.C."/>
            <person name="Brachmann A."/>
            <person name="Hughes D.P."/>
        </authorList>
    </citation>
    <scope>NUCLEOTIDE SEQUENCE [LARGE SCALE GENOMIC DNA]</scope>
    <source>
        <strain evidence="6 7">SC16a</strain>
    </source>
</reference>
<keyword evidence="1" id="KW-0800">Toxin</keyword>
<dbReference type="Pfam" id="PF01375">
    <property type="entry name" value="Enterotoxin_a"/>
    <property type="match status" value="1"/>
</dbReference>
<keyword evidence="2 5" id="KW-0732">Signal</keyword>
<evidence type="ECO:0000313" key="6">
    <source>
        <dbReference type="EMBL" id="PFH60756.1"/>
    </source>
</evidence>
<sequence length="305" mass="34846">MHTVSLILSTLWMLSWHGIGLAADTGCGATPSFQWPLISKPARAPMFVFRGDGRKPAAIRAEGGWLPWAVAKRTSKAFGLFNHEKDIKFAKGQRDTVYVSTTTSFDVAARYARMNAKGRKDTYVYYIRASPNMIDMNRSLGNETQFWWQREFSAMGGIRWSQVVGWVHANSSFFNGCDYAVPDCGSEDLNNNFFYQSLNKKCSRALYTPNPDYCEARWAPFTAGGWEPQLAGFAEYKDDFIRKNKPLWYRQVEPWKSAQKKSTETHAYEFMDKTKRATGWRGEFPLFRKEDAEAACPTSARRTGY</sequence>
<name>A0A2A9PIV2_OPHUN</name>
<dbReference type="InterPro" id="IPR001144">
    <property type="entry name" value="Enterotoxin_A"/>
</dbReference>
<feature type="chain" id="PRO_5012337670" evidence="5">
    <location>
        <begin position="23"/>
        <end position="305"/>
    </location>
</feature>
<evidence type="ECO:0000256" key="4">
    <source>
        <dbReference type="ARBA" id="ARBA00023157"/>
    </source>
</evidence>
<evidence type="ECO:0000256" key="2">
    <source>
        <dbReference type="ARBA" id="ARBA00022729"/>
    </source>
</evidence>
<keyword evidence="4" id="KW-1015">Disulfide bond</keyword>
<proteinExistence type="predicted"/>
<keyword evidence="7" id="KW-1185">Reference proteome</keyword>
<dbReference type="OrthoDB" id="4927890at2759"/>
<reference evidence="6 7" key="1">
    <citation type="journal article" date="2015" name="BMC Genomics">
        <title>Gene expression during zombie ant biting behavior reflects the complexity underlying fungal parasitic behavioral manipulation.</title>
        <authorList>
            <person name="de Bekker C."/>
            <person name="Ohm R.A."/>
            <person name="Loreto R.G."/>
            <person name="Sebastian A."/>
            <person name="Albert I."/>
            <person name="Merrow M."/>
            <person name="Brachmann A."/>
            <person name="Hughes D.P."/>
        </authorList>
    </citation>
    <scope>NUCLEOTIDE SEQUENCE [LARGE SCALE GENOMIC DNA]</scope>
    <source>
        <strain evidence="6 7">SC16a</strain>
    </source>
</reference>
<evidence type="ECO:0000256" key="5">
    <source>
        <dbReference type="SAM" id="SignalP"/>
    </source>
</evidence>
<dbReference type="AlphaFoldDB" id="A0A2A9PIV2"/>
<evidence type="ECO:0000256" key="3">
    <source>
        <dbReference type="ARBA" id="ARBA00023026"/>
    </source>
</evidence>
<protein>
    <submittedName>
        <fullName evidence="6">Enterotoxin</fullName>
    </submittedName>
</protein>
<accession>A0A2A9PIV2</accession>
<evidence type="ECO:0000313" key="7">
    <source>
        <dbReference type="Proteomes" id="UP000037136"/>
    </source>
</evidence>
<evidence type="ECO:0000256" key="1">
    <source>
        <dbReference type="ARBA" id="ARBA00022656"/>
    </source>
</evidence>
<gene>
    <name evidence="6" type="ORF">XA68_10370</name>
</gene>
<feature type="signal peptide" evidence="5">
    <location>
        <begin position="1"/>
        <end position="22"/>
    </location>
</feature>
<dbReference type="SUPFAM" id="SSF56399">
    <property type="entry name" value="ADP-ribosylation"/>
    <property type="match status" value="1"/>
</dbReference>